<organism evidence="4 5">
    <name type="scientific">Spirodela intermedia</name>
    <name type="common">Intermediate duckweed</name>
    <dbReference type="NCBI Taxonomy" id="51605"/>
    <lineage>
        <taxon>Eukaryota</taxon>
        <taxon>Viridiplantae</taxon>
        <taxon>Streptophyta</taxon>
        <taxon>Embryophyta</taxon>
        <taxon>Tracheophyta</taxon>
        <taxon>Spermatophyta</taxon>
        <taxon>Magnoliopsida</taxon>
        <taxon>Liliopsida</taxon>
        <taxon>Araceae</taxon>
        <taxon>Lemnoideae</taxon>
        <taxon>Spirodela</taxon>
    </lineage>
</organism>
<evidence type="ECO:0000313" key="5">
    <source>
        <dbReference type="Proteomes" id="UP000663760"/>
    </source>
</evidence>
<dbReference type="InterPro" id="IPR058210">
    <property type="entry name" value="SACS/Nov_dom"/>
</dbReference>
<evidence type="ECO:0000259" key="2">
    <source>
        <dbReference type="Pfam" id="PF13020"/>
    </source>
</evidence>
<keyword evidence="5" id="KW-1185">Reference proteome</keyword>
<feature type="compositionally biased region" description="Polar residues" evidence="1">
    <location>
        <begin position="381"/>
        <end position="391"/>
    </location>
</feature>
<gene>
    <name evidence="4" type="ORF">SI8410_10014551</name>
</gene>
<dbReference type="Gene3D" id="3.30.565.10">
    <property type="entry name" value="Histidine kinase-like ATPase, C-terminal domain"/>
    <property type="match status" value="1"/>
</dbReference>
<dbReference type="SUPFAM" id="SSF55874">
    <property type="entry name" value="ATPase domain of HSP90 chaperone/DNA topoisomerase II/histidine kinase"/>
    <property type="match status" value="1"/>
</dbReference>
<dbReference type="GO" id="GO:0048364">
    <property type="term" value="P:root development"/>
    <property type="evidence" value="ECO:0007669"/>
    <property type="project" value="TreeGrafter"/>
</dbReference>
<dbReference type="EMBL" id="LR746273">
    <property type="protein sequence ID" value="CAA7403873.1"/>
    <property type="molecule type" value="Genomic_DNA"/>
</dbReference>
<evidence type="ECO:0000313" key="4">
    <source>
        <dbReference type="EMBL" id="CAA7403873.1"/>
    </source>
</evidence>
<feature type="domain" description="Sacsin/Nov" evidence="3">
    <location>
        <begin position="1193"/>
        <end position="1338"/>
    </location>
</feature>
<dbReference type="NCBIfam" id="NF047352">
    <property type="entry name" value="P_loop_sacsin"/>
    <property type="match status" value="1"/>
</dbReference>
<evidence type="ECO:0000259" key="3">
    <source>
        <dbReference type="Pfam" id="PF25794"/>
    </source>
</evidence>
<dbReference type="OrthoDB" id="743335at2759"/>
<dbReference type="Pfam" id="PF13020">
    <property type="entry name" value="NOV_C"/>
    <property type="match status" value="1"/>
</dbReference>
<sequence>MHRPSRGGRRQGVGHPDPPYSAAPVQIPNSGFPYFQPLYSQLYWNLPPVATAPASGVPQLSPFSQNPSILHHQAPPYVQNPLPYRPQAVNPCGKSQQDLLGRAEAALEKAHCELLAAGESVSAWKVSQSALVSLQVDSWASLGFQFQDIPYLRHLVTTEGKVNAFIHCFVGVWRITSLHDLDAAICKNEGIEQFDALRLGPLLQHPLVFHYFSIPPDTTEVPKITAEEIIYCLSSYVDKFKKVVVPEEFLSFLMERYSVSTKEKLGVRIQSLGLHLTYIRDAKKAEKFALSSFTKGLENSVSSKREIEGIQPTQPPNMFSEKKVLDRRFGFISKRIKSFSSACDVFEGKHIKFDSSGEDDSGSDSKSHYQSSPRADRVIQQRVSSCPYPSTTEEIKRLGLKTETDVRTSYTGKTKHDKSKKSGRKRKYEAQNLNGHSLNPVLQEDLDRNETEKKKYDITFNRSMMHEFVTRWKEACRKHTAVEVLDMMANFYVLPPKSKKKSKRIFSLYPGIGLLNVAIASIKYGMLDTVYDSQNVEPEFGDSTPASSEDIGIELPVKKDALSIKTICAHKLESSKGVTVDDIIKKITSYFQGDYLRTNRDPPVENTISILRRFNDCELWLAREFSVDVFCSLGCGHFVDFLERNLDRIPVEVSRHFVRDSSRTLLVVNLNQLKAFLSQAQDNVVDLGGVTQRYILMLLEKQFPTLCFDFISDEIDSRFQDLIRRQKTTGTPNRVYYSTALLGKFFIEKSNICNGRYSPEAMGMNIDVDRDADCNDTVSAKDAIECLLKVPMLSDLQSWSHWDLVFAPKLGPLLAWLSKEVHNDEISCIALSDGRLIRIDHSANVDEFLEASIRCSPFHAALKLLSLLALYGGTSNIPVALLKCYSQRAMDVIIRNCMECQEISNPASRFLCGSSFNCQIATRSDSDAISFSADTVGLTLNSGVNVAARFVLDCLNHIPSEFHSFAVEILMSGLRSSAKDGPLIMLRECKRTEQRIMLHDIGLSLGIVEWIEDYHLFKSATSAESLSSSQDSSKNLKSVLTACNEDMKGTSAMNTTEMLSSNTIDIIKSDVNTNAFADLQISKFPCERSDNKSGNENEIVESRDRLIQNAALVIESIRREEFGLDPSSSCTESSLLKKQHARLGRALYCLSQELYSQDSHLLLELVQNADDNTYSENVEPALVFILHPTGIVILNNERGFSAENIRALCDIGNSTKKGSSAGYIGQKGIGFKSVFRITDAPEIHSNGFHVKFDISEGQIGFVLPTVISPCDIRLFERQLSSEIDQDDASCWNTCIVLPFRSKLKERSGINSIMSMFSDLHPSLLLFLHRLECIKFKNILDDSLIIMRKEPLGDGIVKVSYGKEKMNWLVVRRKLQASVVRPGVQMTEIAVAFTLQESDTGEYVPYLSQQPAFAFLPLRTYGLKFILQGDFVLPSSREEVDGNSAWNQWLLSEFPTLFVNAETSFTALSCFKKCPGKAVSAFMSFVPLVGEVHGFFAYLPQMIVSKLRSSSCLLLEGHGMEWVPPCNVLRGWDERARKLLSDNLLQRHLGLGFLDGNIALSDSLAKTLGIREYGPQVLIDILSSICHNRNEIQQLGFGWLSDWLLALSSTLSQNSSEYLTLNAGMESDVISDLRRIPFIPLSDGTYGSTTDGPIWLPGDSFGVEIENKRNHHFPCLYAKLRTVNLGFLSLLHDNTEELRTDVIFRLLHRIGVQELSAHEVIISHILPDISAAKYSNEDKNLMVEYLSYVMLHFQNACSSCQIQRMGIVSALQKCSIILTNHGYKCPAKEPLHFSQEFGNPFEINKLIEPKDDEWNEVDDIYLKHYSTESTSSLLIKWRKFFQELGVSDFVQVIRVEKHVKDLASIVPGSNPYDLGNVSPESQIIDWESPELVRLLSTYSSGKQREKCRYLLEVLDKSWDEVFGSGTRNYVRVKSIDCRLPHRSSFLKCLHDFRWIGSTADEELHYPKDLFYDCDAVRSTLGSFAPYAVPQVKSRSLLDEIGFKTQVTHEDALVVIQFCGTLQGPALASTVQMSNLYNFIWEGVTSLKLNIMDQFKSHPLIFVPSSRKSRYTDTALSGTFLSSNQVYWHDPTGCLDQVEKAMLCSALADNISGQNSKTLIRIYPNLHDFFVNECGVPETPPFGNYIEILLQLSSVTLPSQAAHLVFQVFIKWSDDIKSGRIENEEIVLLRESLRKVENMVLPTMQNRWVSLHPSFGIVCWSDNEELREQFKHSDNVNFIQFGELSNDDMEILSGKLSTLLQKLGIVALSEIISREAIFYGSEDSREKVSFVNWALPYAQRYLFKLYPDRYIALKKLGAERLPLLQIVVVEKLFYRYTIKGSDGTSRKRSECSCLLQDNVLYMTRASDSHSIFLELSRIFFNGSAELHFANFLHMIATMAESGSTEGQTEFFIVNSQKVPALPVEEPVWSISTVVSLFQGSNTHKSCPPLVNTERSNPSLSRKAGIAANWPPTDWKTAPDFSRASHFGANPGPAPCDSLTIEPSRPLEAVRSEDISSLIEVHGDWVIEDSARSEDLTLHHAGNAFTPSDSVALVGSIDGQSKSRLEPKIGTGDPVPGNGPNVNSDDISLGSVGLSDNQSRRTGVLGEAVAYKYFSEKLSSVSVKWVNQDGETGLPYDLVIEDKGHREFVEVKATRSATKDWFPITTREWQFAAEKGDSYSIAHISFVGPKNVRVTVLKNPLRLCQQNVLCLALLMRKQ</sequence>
<feature type="region of interest" description="Disordered" evidence="1">
    <location>
        <begin position="1"/>
        <end position="23"/>
    </location>
</feature>
<feature type="domain" description="Protein NO VEIN C-terminal" evidence="2">
    <location>
        <begin position="2603"/>
        <end position="2688"/>
    </location>
</feature>
<dbReference type="InterPro" id="IPR052957">
    <property type="entry name" value="Auxin_embryo_med"/>
</dbReference>
<dbReference type="InterPro" id="IPR036890">
    <property type="entry name" value="HATPase_C_sf"/>
</dbReference>
<dbReference type="GO" id="GO:0009793">
    <property type="term" value="P:embryo development ending in seed dormancy"/>
    <property type="evidence" value="ECO:0007669"/>
    <property type="project" value="TreeGrafter"/>
</dbReference>
<feature type="region of interest" description="Disordered" evidence="1">
    <location>
        <begin position="406"/>
        <end position="433"/>
    </location>
</feature>
<proteinExistence type="predicted"/>
<dbReference type="GO" id="GO:0010305">
    <property type="term" value="P:leaf vascular tissue pattern formation"/>
    <property type="evidence" value="ECO:0007669"/>
    <property type="project" value="TreeGrafter"/>
</dbReference>
<feature type="compositionally biased region" description="Basic residues" evidence="1">
    <location>
        <begin position="413"/>
        <end position="427"/>
    </location>
</feature>
<dbReference type="Pfam" id="PF25794">
    <property type="entry name" value="SACS"/>
    <property type="match status" value="1"/>
</dbReference>
<dbReference type="PANTHER" id="PTHR32387">
    <property type="entry name" value="WU:FJ29H11"/>
    <property type="match status" value="1"/>
</dbReference>
<evidence type="ECO:0000256" key="1">
    <source>
        <dbReference type="SAM" id="MobiDB-lite"/>
    </source>
</evidence>
<feature type="region of interest" description="Disordered" evidence="1">
    <location>
        <begin position="354"/>
        <end position="391"/>
    </location>
</feature>
<dbReference type="GO" id="GO:0005634">
    <property type="term" value="C:nucleus"/>
    <property type="evidence" value="ECO:0007669"/>
    <property type="project" value="TreeGrafter"/>
</dbReference>
<name>A0A7I8L1H6_SPIIN</name>
<dbReference type="InterPro" id="IPR024975">
    <property type="entry name" value="NOV_C"/>
</dbReference>
<reference evidence="4" key="1">
    <citation type="submission" date="2020-02" db="EMBL/GenBank/DDBJ databases">
        <authorList>
            <person name="Scholz U."/>
            <person name="Mascher M."/>
            <person name="Fiebig A."/>
        </authorList>
    </citation>
    <scope>NUCLEOTIDE SEQUENCE</scope>
</reference>
<dbReference type="Proteomes" id="UP000663760">
    <property type="component" value="Chromosome 10"/>
</dbReference>
<protein>
    <submittedName>
        <fullName evidence="4">Uncharacterized protein</fullName>
    </submittedName>
</protein>
<accession>A0A7I8L1H6</accession>
<dbReference type="PANTHER" id="PTHR32387:SF0">
    <property type="entry name" value="PROTEIN NO VEIN"/>
    <property type="match status" value="1"/>
</dbReference>